<name>A0ABR1CGX5_NECAM</name>
<dbReference type="PANTHER" id="PTHR46163:SF2">
    <property type="entry name" value="PROTEIN-TYROSINE PHOSPHATASE"/>
    <property type="match status" value="1"/>
</dbReference>
<dbReference type="Proteomes" id="UP001303046">
    <property type="component" value="Unassembled WGS sequence"/>
</dbReference>
<protein>
    <recommendedName>
        <fullName evidence="6">Protein-tyrosine phosphatase</fullName>
    </recommendedName>
</protein>
<dbReference type="Pfam" id="PF00102">
    <property type="entry name" value="Y_phosphatase"/>
    <property type="match status" value="1"/>
</dbReference>
<feature type="domain" description="Tyrosine-protein phosphatase" evidence="2">
    <location>
        <begin position="70"/>
        <end position="324"/>
    </location>
</feature>
<keyword evidence="5" id="KW-1185">Reference proteome</keyword>
<dbReference type="EMBL" id="JAVFWL010000002">
    <property type="protein sequence ID" value="KAK6737135.1"/>
    <property type="molecule type" value="Genomic_DNA"/>
</dbReference>
<dbReference type="InterPro" id="IPR029021">
    <property type="entry name" value="Prot-tyrosine_phosphatase-like"/>
</dbReference>
<dbReference type="InterPro" id="IPR003595">
    <property type="entry name" value="Tyr_Pase_cat"/>
</dbReference>
<dbReference type="PROSITE" id="PS00383">
    <property type="entry name" value="TYR_PHOSPHATASE_1"/>
    <property type="match status" value="1"/>
</dbReference>
<proteinExistence type="predicted"/>
<dbReference type="Gene3D" id="3.90.190.10">
    <property type="entry name" value="Protein tyrosine phosphatase superfamily"/>
    <property type="match status" value="1"/>
</dbReference>
<dbReference type="PROSITE" id="PS50056">
    <property type="entry name" value="TYR_PHOSPHATASE_2"/>
    <property type="match status" value="1"/>
</dbReference>
<feature type="region of interest" description="Disordered" evidence="1">
    <location>
        <begin position="21"/>
        <end position="46"/>
    </location>
</feature>
<dbReference type="PRINTS" id="PR00700">
    <property type="entry name" value="PRTYPHPHTASE"/>
</dbReference>
<evidence type="ECO:0000256" key="1">
    <source>
        <dbReference type="SAM" id="MobiDB-lite"/>
    </source>
</evidence>
<dbReference type="SMART" id="SM00404">
    <property type="entry name" value="PTPc_motif"/>
    <property type="match status" value="1"/>
</dbReference>
<comment type="caution">
    <text evidence="4">The sequence shown here is derived from an EMBL/GenBank/DDBJ whole genome shotgun (WGS) entry which is preliminary data.</text>
</comment>
<dbReference type="InterPro" id="IPR000387">
    <property type="entry name" value="Tyr_Pase_dom"/>
</dbReference>
<dbReference type="InterPro" id="IPR016130">
    <property type="entry name" value="Tyr_Pase_AS"/>
</dbReference>
<gene>
    <name evidence="4" type="primary">Necator_chrII.g7476</name>
    <name evidence="4" type="ORF">RB195_019682</name>
</gene>
<evidence type="ECO:0008006" key="6">
    <source>
        <dbReference type="Google" id="ProtNLM"/>
    </source>
</evidence>
<feature type="compositionally biased region" description="Basic residues" evidence="1">
    <location>
        <begin position="25"/>
        <end position="43"/>
    </location>
</feature>
<accession>A0ABR1CGX5</accession>
<organism evidence="4 5">
    <name type="scientific">Necator americanus</name>
    <name type="common">Human hookworm</name>
    <dbReference type="NCBI Taxonomy" id="51031"/>
    <lineage>
        <taxon>Eukaryota</taxon>
        <taxon>Metazoa</taxon>
        <taxon>Ecdysozoa</taxon>
        <taxon>Nematoda</taxon>
        <taxon>Chromadorea</taxon>
        <taxon>Rhabditida</taxon>
        <taxon>Rhabditina</taxon>
        <taxon>Rhabditomorpha</taxon>
        <taxon>Strongyloidea</taxon>
        <taxon>Ancylostomatidae</taxon>
        <taxon>Bunostominae</taxon>
        <taxon>Necator</taxon>
    </lineage>
</organism>
<evidence type="ECO:0000313" key="4">
    <source>
        <dbReference type="EMBL" id="KAK6737135.1"/>
    </source>
</evidence>
<dbReference type="CDD" id="cd00047">
    <property type="entry name" value="PTPc"/>
    <property type="match status" value="1"/>
</dbReference>
<dbReference type="InterPro" id="IPR052782">
    <property type="entry name" value="Oocyte-zygote_transition_reg"/>
</dbReference>
<evidence type="ECO:0000259" key="3">
    <source>
        <dbReference type="PROSITE" id="PS50056"/>
    </source>
</evidence>
<evidence type="ECO:0000313" key="5">
    <source>
        <dbReference type="Proteomes" id="UP001303046"/>
    </source>
</evidence>
<evidence type="ECO:0000259" key="2">
    <source>
        <dbReference type="PROSITE" id="PS50055"/>
    </source>
</evidence>
<sequence length="351" mass="40461">MEVLRKRKRAKNATILKTCEEGSTRRGKRKKMKGRFAPKQQRRGHVDSPELRKALREFCLRINTIGVQGLLTEFAALKKQAETIGTKKKSAFDANPEKNRFKNVICTDDTRVILTWPPGTNDYIHASWITSSETPKKFICTQGPKENTVEDFWRMIWQEKCKSIIMLCNITEHGEKKCEQYWPETNNPLIVLPGCKLTLKYVKAQDVEENIMQTTVEMFTNEESKHTVEHIQWRDWPDGGVPCLNLFPFRLLMMVKQLTPIVVHCSAGVGRTGTLVGIDLLYSKLEKGISTTLESVVRGLQNDRHGSVQTDEQYLYMHRIFLTVAENKKVITATDVQKFITEYNTFCKEQE</sequence>
<dbReference type="InterPro" id="IPR000242">
    <property type="entry name" value="PTP_cat"/>
</dbReference>
<dbReference type="SUPFAM" id="SSF52799">
    <property type="entry name" value="(Phosphotyrosine protein) phosphatases II"/>
    <property type="match status" value="1"/>
</dbReference>
<dbReference type="SMART" id="SM00194">
    <property type="entry name" value="PTPc"/>
    <property type="match status" value="1"/>
</dbReference>
<feature type="domain" description="Tyrosine specific protein phosphatases" evidence="3">
    <location>
        <begin position="260"/>
        <end position="315"/>
    </location>
</feature>
<dbReference type="PANTHER" id="PTHR46163">
    <property type="entry name" value="TYROSINE-PROTEIN PHOSPHATASE-RELATED"/>
    <property type="match status" value="1"/>
</dbReference>
<reference evidence="4 5" key="1">
    <citation type="submission" date="2023-08" db="EMBL/GenBank/DDBJ databases">
        <title>A Necator americanus chromosomal reference genome.</title>
        <authorList>
            <person name="Ilik V."/>
            <person name="Petrzelkova K.J."/>
            <person name="Pardy F."/>
            <person name="Fuh T."/>
            <person name="Niatou-Singa F.S."/>
            <person name="Gouil Q."/>
            <person name="Baker L."/>
            <person name="Ritchie M.E."/>
            <person name="Jex A.R."/>
            <person name="Gazzola D."/>
            <person name="Li H."/>
            <person name="Toshio Fujiwara R."/>
            <person name="Zhan B."/>
            <person name="Aroian R.V."/>
            <person name="Pafco B."/>
            <person name="Schwarz E.M."/>
        </authorList>
    </citation>
    <scope>NUCLEOTIDE SEQUENCE [LARGE SCALE GENOMIC DNA]</scope>
    <source>
        <strain evidence="4 5">Aroian</strain>
        <tissue evidence="4">Whole animal</tissue>
    </source>
</reference>
<dbReference type="PROSITE" id="PS50055">
    <property type="entry name" value="TYR_PHOSPHATASE_PTP"/>
    <property type="match status" value="1"/>
</dbReference>